<dbReference type="Pfam" id="PF13879">
    <property type="entry name" value="Hmw_CFAP97"/>
    <property type="match status" value="1"/>
</dbReference>
<dbReference type="InterPro" id="IPR038791">
    <property type="entry name" value="Cfap97/Hemingway"/>
</dbReference>
<accession>A0AAV4IFQ1</accession>
<comment type="caution">
    <text evidence="3">The sequence shown here is derived from an EMBL/GenBank/DDBJ whole genome shotgun (WGS) entry which is preliminary data.</text>
</comment>
<evidence type="ECO:0000256" key="1">
    <source>
        <dbReference type="ARBA" id="ARBA00008315"/>
    </source>
</evidence>
<evidence type="ECO:0000313" key="4">
    <source>
        <dbReference type="Proteomes" id="UP000762676"/>
    </source>
</evidence>
<dbReference type="EMBL" id="BMAT01009571">
    <property type="protein sequence ID" value="GFS09014.1"/>
    <property type="molecule type" value="Genomic_DNA"/>
</dbReference>
<gene>
    <name evidence="3" type="ORF">ElyMa_004772200</name>
</gene>
<dbReference type="PANTHER" id="PTHR23035:SF2">
    <property type="entry name" value="KIAA1430 HOMOLOGUE"/>
    <property type="match status" value="1"/>
</dbReference>
<feature type="region of interest" description="Disordered" evidence="2">
    <location>
        <begin position="158"/>
        <end position="224"/>
    </location>
</feature>
<dbReference type="AlphaFoldDB" id="A0AAV4IFQ1"/>
<protein>
    <submittedName>
        <fullName evidence="3">Annexin</fullName>
    </submittedName>
</protein>
<comment type="similarity">
    <text evidence="1">Belongs to the CFAP97 family.</text>
</comment>
<proteinExistence type="inferred from homology"/>
<organism evidence="3 4">
    <name type="scientific">Elysia marginata</name>
    <dbReference type="NCBI Taxonomy" id="1093978"/>
    <lineage>
        <taxon>Eukaryota</taxon>
        <taxon>Metazoa</taxon>
        <taxon>Spiralia</taxon>
        <taxon>Lophotrochozoa</taxon>
        <taxon>Mollusca</taxon>
        <taxon>Gastropoda</taxon>
        <taxon>Heterobranchia</taxon>
        <taxon>Euthyneura</taxon>
        <taxon>Panpulmonata</taxon>
        <taxon>Sacoglossa</taxon>
        <taxon>Placobranchoidea</taxon>
        <taxon>Plakobranchidae</taxon>
        <taxon>Elysia</taxon>
    </lineage>
</organism>
<dbReference type="InterPro" id="IPR029488">
    <property type="entry name" value="Hmw/CFAP97"/>
</dbReference>
<feature type="compositionally biased region" description="Basic and acidic residues" evidence="2">
    <location>
        <begin position="206"/>
        <end position="217"/>
    </location>
</feature>
<sequence>MANKNALELMMPDDIFDKEYRLHRRRLDDVEAHIDDRSPRHFIHLDTRLKQAELRERRQAEIDRENKILLKRMTNILMGREGKFHVQPYHTDHQRRSKSINFEFRQRNAERVQRENISMAKRIEKVKPMYRREAWEADWVYRQKVLKMLENKKYKVYNPVSSPTRHSKKQSSGYGSDFDSDDTGDEKKDGSKKKDKLPPIKNKPAQTERGRPKEKNSKGHTGIT</sequence>
<keyword evidence="4" id="KW-1185">Reference proteome</keyword>
<name>A0AAV4IFQ1_9GAST</name>
<dbReference type="Proteomes" id="UP000762676">
    <property type="component" value="Unassembled WGS sequence"/>
</dbReference>
<evidence type="ECO:0000313" key="3">
    <source>
        <dbReference type="EMBL" id="GFS09014.1"/>
    </source>
</evidence>
<dbReference type="PANTHER" id="PTHR23035">
    <property type="entry name" value="CILIA- AND FLAGELLA-ASSOCIATED PROTEIN 97-RELATED"/>
    <property type="match status" value="1"/>
</dbReference>
<reference evidence="3 4" key="1">
    <citation type="journal article" date="2021" name="Elife">
        <title>Chloroplast acquisition without the gene transfer in kleptoplastic sea slugs, Plakobranchus ocellatus.</title>
        <authorList>
            <person name="Maeda T."/>
            <person name="Takahashi S."/>
            <person name="Yoshida T."/>
            <person name="Shimamura S."/>
            <person name="Takaki Y."/>
            <person name="Nagai Y."/>
            <person name="Toyoda A."/>
            <person name="Suzuki Y."/>
            <person name="Arimoto A."/>
            <person name="Ishii H."/>
            <person name="Satoh N."/>
            <person name="Nishiyama T."/>
            <person name="Hasebe M."/>
            <person name="Maruyama T."/>
            <person name="Minagawa J."/>
            <person name="Obokata J."/>
            <person name="Shigenobu S."/>
        </authorList>
    </citation>
    <scope>NUCLEOTIDE SEQUENCE [LARGE SCALE GENOMIC DNA]</scope>
</reference>
<evidence type="ECO:0000256" key="2">
    <source>
        <dbReference type="SAM" id="MobiDB-lite"/>
    </source>
</evidence>